<dbReference type="InterPro" id="IPR050380">
    <property type="entry name" value="Immune_Resp_Modulators"/>
</dbReference>
<dbReference type="STRING" id="1676925.ENSPKIP00000024392"/>
<reference evidence="5" key="2">
    <citation type="submission" date="2025-09" db="UniProtKB">
        <authorList>
            <consortium name="Ensembl"/>
        </authorList>
    </citation>
    <scope>IDENTIFICATION</scope>
</reference>
<dbReference type="InterPro" id="IPR013783">
    <property type="entry name" value="Ig-like_fold"/>
</dbReference>
<protein>
    <recommendedName>
        <fullName evidence="4">Ig-like domain-containing protein</fullName>
    </recommendedName>
</protein>
<feature type="domain" description="Ig-like" evidence="4">
    <location>
        <begin position="8"/>
        <end position="110"/>
    </location>
</feature>
<dbReference type="Gene3D" id="2.60.40.10">
    <property type="entry name" value="Immunoglobulins"/>
    <property type="match status" value="1"/>
</dbReference>
<dbReference type="FunFam" id="2.60.40.10:FF:000283">
    <property type="entry name" value="Immunoglobulin kappa constant"/>
    <property type="match status" value="1"/>
</dbReference>
<keyword evidence="3" id="KW-1133">Transmembrane helix</keyword>
<keyword evidence="2" id="KW-0393">Immunoglobulin domain</keyword>
<dbReference type="Ensembl" id="ENSPKIT00000005099.1">
    <property type="protein sequence ID" value="ENSPKIP00000024392.1"/>
    <property type="gene ID" value="ENSPKIG00000007661.1"/>
</dbReference>
<organism evidence="5 6">
    <name type="scientific">Paramormyrops kingsleyae</name>
    <dbReference type="NCBI Taxonomy" id="1676925"/>
    <lineage>
        <taxon>Eukaryota</taxon>
        <taxon>Metazoa</taxon>
        <taxon>Chordata</taxon>
        <taxon>Craniata</taxon>
        <taxon>Vertebrata</taxon>
        <taxon>Euteleostomi</taxon>
        <taxon>Actinopterygii</taxon>
        <taxon>Neopterygii</taxon>
        <taxon>Teleostei</taxon>
        <taxon>Osteoglossocephala</taxon>
        <taxon>Osteoglossomorpha</taxon>
        <taxon>Osteoglossiformes</taxon>
        <taxon>Mormyridae</taxon>
        <taxon>Paramormyrops</taxon>
    </lineage>
</organism>
<evidence type="ECO:0000256" key="1">
    <source>
        <dbReference type="ARBA" id="ARBA00023157"/>
    </source>
</evidence>
<dbReference type="SMART" id="SM00407">
    <property type="entry name" value="IGc1"/>
    <property type="match status" value="1"/>
</dbReference>
<dbReference type="InterPro" id="IPR036179">
    <property type="entry name" value="Ig-like_dom_sf"/>
</dbReference>
<dbReference type="InterPro" id="IPR007110">
    <property type="entry name" value="Ig-like_dom"/>
</dbReference>
<feature type="transmembrane region" description="Helical" evidence="3">
    <location>
        <begin position="140"/>
        <end position="162"/>
    </location>
</feature>
<sequence length="163" mass="19015">DGTEITRPTVKVLDPSQNEICTKKKTVTLVCVATEFYPDHIQVYWQKNGANITHGYQTDERATRNENTGKYSITSRLRIPLKKWYNTRNRFTCLTRYINETSYNKTSYIDSFYTINGVKDDIISRSQWAKLTYGTLIAKSAVYGMFIFVVVWKLKVCLFFIFS</sequence>
<evidence type="ECO:0000256" key="3">
    <source>
        <dbReference type="SAM" id="Phobius"/>
    </source>
</evidence>
<dbReference type="Pfam" id="PF07654">
    <property type="entry name" value="C1-set"/>
    <property type="match status" value="1"/>
</dbReference>
<keyword evidence="3" id="KW-0812">Transmembrane</keyword>
<dbReference type="GeneTree" id="ENSGT01030000234920"/>
<dbReference type="PROSITE" id="PS50835">
    <property type="entry name" value="IG_LIKE"/>
    <property type="match status" value="1"/>
</dbReference>
<dbReference type="Proteomes" id="UP000261540">
    <property type="component" value="Unplaced"/>
</dbReference>
<accession>A0A3B3S0Y8</accession>
<evidence type="ECO:0000313" key="5">
    <source>
        <dbReference type="Ensembl" id="ENSPKIP00000024392.1"/>
    </source>
</evidence>
<reference evidence="5" key="1">
    <citation type="submission" date="2025-08" db="UniProtKB">
        <authorList>
            <consortium name="Ensembl"/>
        </authorList>
    </citation>
    <scope>IDENTIFICATION</scope>
</reference>
<dbReference type="SUPFAM" id="SSF48726">
    <property type="entry name" value="Immunoglobulin"/>
    <property type="match status" value="1"/>
</dbReference>
<keyword evidence="3" id="KW-0472">Membrane</keyword>
<dbReference type="AlphaFoldDB" id="A0A3B3S0Y8"/>
<name>A0A3B3S0Y8_9TELE</name>
<keyword evidence="1" id="KW-1015">Disulfide bond</keyword>
<evidence type="ECO:0000313" key="6">
    <source>
        <dbReference type="Proteomes" id="UP000261540"/>
    </source>
</evidence>
<proteinExistence type="predicted"/>
<dbReference type="PANTHER" id="PTHR23411">
    <property type="entry name" value="TAPASIN"/>
    <property type="match status" value="1"/>
</dbReference>
<evidence type="ECO:0000259" key="4">
    <source>
        <dbReference type="PROSITE" id="PS50835"/>
    </source>
</evidence>
<keyword evidence="6" id="KW-1185">Reference proteome</keyword>
<evidence type="ECO:0000256" key="2">
    <source>
        <dbReference type="ARBA" id="ARBA00023319"/>
    </source>
</evidence>
<dbReference type="InterPro" id="IPR003597">
    <property type="entry name" value="Ig_C1-set"/>
</dbReference>